<keyword evidence="2" id="KW-1185">Reference proteome</keyword>
<comment type="caution">
    <text evidence="1">The sequence shown here is derived from an EMBL/GenBank/DDBJ whole genome shotgun (WGS) entry which is preliminary data.</text>
</comment>
<reference evidence="1 2" key="1">
    <citation type="submission" date="2021-06" db="EMBL/GenBank/DDBJ databases">
        <title>Caerostris darwini draft genome.</title>
        <authorList>
            <person name="Kono N."/>
            <person name="Arakawa K."/>
        </authorList>
    </citation>
    <scope>NUCLEOTIDE SEQUENCE [LARGE SCALE GENOMIC DNA]</scope>
</reference>
<evidence type="ECO:0000313" key="2">
    <source>
        <dbReference type="Proteomes" id="UP001054837"/>
    </source>
</evidence>
<accession>A0AAV4WFK4</accession>
<proteinExistence type="predicted"/>
<dbReference type="Proteomes" id="UP001054837">
    <property type="component" value="Unassembled WGS sequence"/>
</dbReference>
<name>A0AAV4WFK4_9ARAC</name>
<gene>
    <name evidence="1" type="ORF">CDAR_368371</name>
</gene>
<protein>
    <submittedName>
        <fullName evidence="1">Uncharacterized protein</fullName>
    </submittedName>
</protein>
<dbReference type="EMBL" id="BPLQ01014549">
    <property type="protein sequence ID" value="GIY80761.1"/>
    <property type="molecule type" value="Genomic_DNA"/>
</dbReference>
<organism evidence="1 2">
    <name type="scientific">Caerostris darwini</name>
    <dbReference type="NCBI Taxonomy" id="1538125"/>
    <lineage>
        <taxon>Eukaryota</taxon>
        <taxon>Metazoa</taxon>
        <taxon>Ecdysozoa</taxon>
        <taxon>Arthropoda</taxon>
        <taxon>Chelicerata</taxon>
        <taxon>Arachnida</taxon>
        <taxon>Araneae</taxon>
        <taxon>Araneomorphae</taxon>
        <taxon>Entelegynae</taxon>
        <taxon>Araneoidea</taxon>
        <taxon>Araneidae</taxon>
        <taxon>Caerostris</taxon>
    </lineage>
</organism>
<dbReference type="AlphaFoldDB" id="A0AAV4WFK4"/>
<evidence type="ECO:0000313" key="1">
    <source>
        <dbReference type="EMBL" id="GIY80761.1"/>
    </source>
</evidence>
<sequence>MAVIDVMSTETFTGTLALHQLEFASPRVRMNFLLPRCHSPVYLGCHAPCTSIRRSYRMDLSDSITCLVKTIAAWGDVSRRILGICLP</sequence>